<keyword evidence="2" id="KW-0479">Metal-binding</keyword>
<dbReference type="GO" id="GO:0016020">
    <property type="term" value="C:membrane"/>
    <property type="evidence" value="ECO:0007669"/>
    <property type="project" value="TreeGrafter"/>
</dbReference>
<organism evidence="9 10">
    <name type="scientific">Tritonibacter horizontis</name>
    <dbReference type="NCBI Taxonomy" id="1768241"/>
    <lineage>
        <taxon>Bacteria</taxon>
        <taxon>Pseudomonadati</taxon>
        <taxon>Pseudomonadota</taxon>
        <taxon>Alphaproteobacteria</taxon>
        <taxon>Rhodobacterales</taxon>
        <taxon>Paracoccaceae</taxon>
        <taxon>Tritonibacter</taxon>
    </lineage>
</organism>
<comment type="cofactor">
    <cofactor evidence="6">
        <name>Zn(2+)</name>
        <dbReference type="ChEBI" id="CHEBI:29105"/>
    </cofactor>
    <text evidence="6">Binds 1 zinc ion per subunit.</text>
</comment>
<dbReference type="AlphaFoldDB" id="A0A132BS77"/>
<evidence type="ECO:0000256" key="4">
    <source>
        <dbReference type="ARBA" id="ARBA00022833"/>
    </source>
</evidence>
<dbReference type="PANTHER" id="PTHR22726">
    <property type="entry name" value="METALLOENDOPEPTIDASE OMA1"/>
    <property type="match status" value="1"/>
</dbReference>
<keyword evidence="5 6" id="KW-0482">Metalloprotease</keyword>
<dbReference type="GO" id="GO:0046872">
    <property type="term" value="F:metal ion binding"/>
    <property type="evidence" value="ECO:0007669"/>
    <property type="project" value="UniProtKB-KW"/>
</dbReference>
<dbReference type="PATRIC" id="fig|1768241.3.peg.4107"/>
<protein>
    <submittedName>
        <fullName evidence="9">Beta-barrel assembly-enhancing protease</fullName>
        <ecNumber evidence="9">3.4.-.-</ecNumber>
    </submittedName>
</protein>
<reference evidence="9 10" key="1">
    <citation type="submission" date="2015-12" db="EMBL/GenBank/DDBJ databases">
        <title>Genome sequence of the marine Rhodobacteraceae strain O3.65, Candidatus Tritonibacter horizontis.</title>
        <authorList>
            <person name="Poehlein A."/>
            <person name="Giebel H.A."/>
            <person name="Voget S."/>
            <person name="Brinkhoff T."/>
        </authorList>
    </citation>
    <scope>NUCLEOTIDE SEQUENCE [LARGE SCALE GENOMIC DNA]</scope>
    <source>
        <strain evidence="9 10">O3.65</strain>
    </source>
</reference>
<name>A0A132BS77_9RHOB</name>
<dbReference type="PROSITE" id="PS51257">
    <property type="entry name" value="PROKAR_LIPOPROTEIN"/>
    <property type="match status" value="1"/>
</dbReference>
<dbReference type="Gene3D" id="3.30.2010.10">
    <property type="entry name" value="Metalloproteases ('zincins'), catalytic domain"/>
    <property type="match status" value="1"/>
</dbReference>
<evidence type="ECO:0000256" key="5">
    <source>
        <dbReference type="ARBA" id="ARBA00023049"/>
    </source>
</evidence>
<evidence type="ECO:0000256" key="2">
    <source>
        <dbReference type="ARBA" id="ARBA00022723"/>
    </source>
</evidence>
<evidence type="ECO:0000256" key="3">
    <source>
        <dbReference type="ARBA" id="ARBA00022801"/>
    </source>
</evidence>
<dbReference type="GO" id="GO:0004222">
    <property type="term" value="F:metalloendopeptidase activity"/>
    <property type="evidence" value="ECO:0007669"/>
    <property type="project" value="InterPro"/>
</dbReference>
<dbReference type="RefSeq" id="WP_232367841.1">
    <property type="nucleotide sequence ID" value="NZ_LPUY01000101.1"/>
</dbReference>
<dbReference type="InterPro" id="IPR051156">
    <property type="entry name" value="Mito/Outer_Membr_Metalloprot"/>
</dbReference>
<proteinExistence type="inferred from homology"/>
<gene>
    <name evidence="9" type="primary">bepA_6</name>
    <name evidence="9" type="ORF">TRIHO_39350</name>
</gene>
<evidence type="ECO:0000256" key="7">
    <source>
        <dbReference type="SAM" id="SignalP"/>
    </source>
</evidence>
<evidence type="ECO:0000256" key="1">
    <source>
        <dbReference type="ARBA" id="ARBA00022670"/>
    </source>
</evidence>
<keyword evidence="4 6" id="KW-0862">Zinc</keyword>
<dbReference type="InterPro" id="IPR001915">
    <property type="entry name" value="Peptidase_M48"/>
</dbReference>
<evidence type="ECO:0000259" key="8">
    <source>
        <dbReference type="Pfam" id="PF01435"/>
    </source>
</evidence>
<dbReference type="PANTHER" id="PTHR22726:SF1">
    <property type="entry name" value="METALLOENDOPEPTIDASE OMA1, MITOCHONDRIAL"/>
    <property type="match status" value="1"/>
</dbReference>
<feature type="domain" description="Peptidase M48" evidence="8">
    <location>
        <begin position="70"/>
        <end position="249"/>
    </location>
</feature>
<comment type="caution">
    <text evidence="9">The sequence shown here is derived from an EMBL/GenBank/DDBJ whole genome shotgun (WGS) entry which is preliminary data.</text>
</comment>
<feature type="chain" id="PRO_5007288462" evidence="7">
    <location>
        <begin position="20"/>
        <end position="264"/>
    </location>
</feature>
<accession>A0A132BS77</accession>
<evidence type="ECO:0000256" key="6">
    <source>
        <dbReference type="RuleBase" id="RU003983"/>
    </source>
</evidence>
<dbReference type="Proteomes" id="UP000068382">
    <property type="component" value="Unassembled WGS sequence"/>
</dbReference>
<keyword evidence="10" id="KW-1185">Reference proteome</keyword>
<comment type="similarity">
    <text evidence="6">Belongs to the peptidase M48 family.</text>
</comment>
<dbReference type="EMBL" id="LPUY01000101">
    <property type="protein sequence ID" value="KUP91248.1"/>
    <property type="molecule type" value="Genomic_DNA"/>
</dbReference>
<evidence type="ECO:0000313" key="10">
    <source>
        <dbReference type="Proteomes" id="UP000068382"/>
    </source>
</evidence>
<keyword evidence="3 6" id="KW-0378">Hydrolase</keyword>
<dbReference type="EC" id="3.4.-.-" evidence="9"/>
<feature type="signal peptide" evidence="7">
    <location>
        <begin position="1"/>
        <end position="19"/>
    </location>
</feature>
<evidence type="ECO:0000313" key="9">
    <source>
        <dbReference type="EMBL" id="KUP91248.1"/>
    </source>
</evidence>
<sequence length="264" mass="27538">MFRPASRSLIFAGALATLAACGTTYELPDSGGAYTDEAGRLFAEARASGPVTPLSAAAAEARYARVMPRVARAGREICQQLNTGVTCEVDIALDRQMEERNAYFTYQGNQPVIRISLPLVQDTGSDDEVAFVLAHEYGHLIGRHVEKQQSQVLAGALIGGALGALVGDSSDAVALGLGLGTAAGGIVYSQAYELESDTIGTRIASAAGYDPVQGARFFARAEAARGGAGGYSIWGTHPPDRKRVATVLATKAQIDAQQGLRPAP</sequence>
<dbReference type="GO" id="GO:0051603">
    <property type="term" value="P:proteolysis involved in protein catabolic process"/>
    <property type="evidence" value="ECO:0007669"/>
    <property type="project" value="TreeGrafter"/>
</dbReference>
<keyword evidence="1 6" id="KW-0645">Protease</keyword>
<dbReference type="Pfam" id="PF01435">
    <property type="entry name" value="Peptidase_M48"/>
    <property type="match status" value="1"/>
</dbReference>
<keyword evidence="7" id="KW-0732">Signal</keyword>